<comment type="subcellular location">
    <subcellularLocation>
        <location evidence="2">Cell membrane</location>
        <topology evidence="2">Multi-pass membrane protein</topology>
    </subcellularLocation>
</comment>
<reference evidence="15 16" key="1">
    <citation type="journal article" date="2016" name="Nat. Commun.">
        <title>Thousands of microbial genomes shed light on interconnected biogeochemical processes in an aquifer system.</title>
        <authorList>
            <person name="Anantharaman K."/>
            <person name="Brown C.T."/>
            <person name="Hug L.A."/>
            <person name="Sharon I."/>
            <person name="Castelle C.J."/>
            <person name="Probst A.J."/>
            <person name="Thomas B.C."/>
            <person name="Singh A."/>
            <person name="Wilkins M.J."/>
            <person name="Karaoz U."/>
            <person name="Brodie E.L."/>
            <person name="Williams K.H."/>
            <person name="Hubbard S.S."/>
            <person name="Banfield J.F."/>
        </authorList>
    </citation>
    <scope>NUCLEOTIDE SEQUENCE [LARGE SCALE GENOMIC DNA]</scope>
</reference>
<evidence type="ECO:0000256" key="3">
    <source>
        <dbReference type="ARBA" id="ARBA00007931"/>
    </source>
</evidence>
<keyword evidence="10 13" id="KW-1133">Transmembrane helix</keyword>
<evidence type="ECO:0000256" key="11">
    <source>
        <dbReference type="ARBA" id="ARBA00023049"/>
    </source>
</evidence>
<keyword evidence="8" id="KW-0378">Hydrolase</keyword>
<keyword evidence="6 13" id="KW-0812">Transmembrane</keyword>
<evidence type="ECO:0000256" key="13">
    <source>
        <dbReference type="SAM" id="Phobius"/>
    </source>
</evidence>
<comment type="similarity">
    <text evidence="3">Belongs to the peptidase M50B family.</text>
</comment>
<evidence type="ECO:0000256" key="5">
    <source>
        <dbReference type="ARBA" id="ARBA00022670"/>
    </source>
</evidence>
<dbReference type="InterPro" id="IPR008915">
    <property type="entry name" value="Peptidase_M50"/>
</dbReference>
<evidence type="ECO:0000256" key="1">
    <source>
        <dbReference type="ARBA" id="ARBA00001947"/>
    </source>
</evidence>
<evidence type="ECO:0000256" key="7">
    <source>
        <dbReference type="ARBA" id="ARBA00022723"/>
    </source>
</evidence>
<dbReference type="GO" id="GO:0006508">
    <property type="term" value="P:proteolysis"/>
    <property type="evidence" value="ECO:0007669"/>
    <property type="project" value="UniProtKB-KW"/>
</dbReference>
<dbReference type="CDD" id="cd06158">
    <property type="entry name" value="S2P-M50_like_1"/>
    <property type="match status" value="1"/>
</dbReference>
<keyword evidence="9" id="KW-0862">Zinc</keyword>
<evidence type="ECO:0000256" key="12">
    <source>
        <dbReference type="ARBA" id="ARBA00023136"/>
    </source>
</evidence>
<keyword evidence="11" id="KW-0482">Metalloprotease</keyword>
<dbReference type="GO" id="GO:0008237">
    <property type="term" value="F:metallopeptidase activity"/>
    <property type="evidence" value="ECO:0007669"/>
    <property type="project" value="UniProtKB-KW"/>
</dbReference>
<organism evidence="15 16">
    <name type="scientific">Candidatus Wildermuthbacteria bacterium RIFCSPLOWO2_01_FULL_48_35</name>
    <dbReference type="NCBI Taxonomy" id="1802463"/>
    <lineage>
        <taxon>Bacteria</taxon>
        <taxon>Candidatus Wildermuthiibacteriota</taxon>
    </lineage>
</organism>
<feature type="domain" description="Peptidase M50" evidence="14">
    <location>
        <begin position="125"/>
        <end position="158"/>
    </location>
</feature>
<dbReference type="Proteomes" id="UP000177081">
    <property type="component" value="Unassembled WGS sequence"/>
</dbReference>
<feature type="transmembrane region" description="Helical" evidence="13">
    <location>
        <begin position="94"/>
        <end position="115"/>
    </location>
</feature>
<comment type="cofactor">
    <cofactor evidence="1">
        <name>Zn(2+)</name>
        <dbReference type="ChEBI" id="CHEBI:29105"/>
    </cofactor>
</comment>
<dbReference type="InterPro" id="IPR052348">
    <property type="entry name" value="Metallopeptidase_M50B"/>
</dbReference>
<keyword evidence="12 13" id="KW-0472">Membrane</keyword>
<proteinExistence type="inferred from homology"/>
<dbReference type="InterPro" id="IPR044537">
    <property type="entry name" value="Rip2-like"/>
</dbReference>
<evidence type="ECO:0000256" key="8">
    <source>
        <dbReference type="ARBA" id="ARBA00022801"/>
    </source>
</evidence>
<feature type="transmembrane region" description="Helical" evidence="13">
    <location>
        <begin position="174"/>
        <end position="200"/>
    </location>
</feature>
<feature type="transmembrane region" description="Helical" evidence="13">
    <location>
        <begin position="50"/>
        <end position="74"/>
    </location>
</feature>
<accession>A0A1G2RR71</accession>
<protein>
    <recommendedName>
        <fullName evidence="14">Peptidase M50 domain-containing protein</fullName>
    </recommendedName>
</protein>
<gene>
    <name evidence="15" type="ORF">A3A32_01455</name>
</gene>
<dbReference type="GO" id="GO:0005886">
    <property type="term" value="C:plasma membrane"/>
    <property type="evidence" value="ECO:0007669"/>
    <property type="project" value="UniProtKB-SubCell"/>
</dbReference>
<feature type="transmembrane region" description="Helical" evidence="13">
    <location>
        <begin position="6"/>
        <end position="29"/>
    </location>
</feature>
<evidence type="ECO:0000256" key="6">
    <source>
        <dbReference type="ARBA" id="ARBA00022692"/>
    </source>
</evidence>
<dbReference type="GO" id="GO:0046872">
    <property type="term" value="F:metal ion binding"/>
    <property type="evidence" value="ECO:0007669"/>
    <property type="project" value="UniProtKB-KW"/>
</dbReference>
<evidence type="ECO:0000256" key="2">
    <source>
        <dbReference type="ARBA" id="ARBA00004651"/>
    </source>
</evidence>
<evidence type="ECO:0000256" key="10">
    <source>
        <dbReference type="ARBA" id="ARBA00022989"/>
    </source>
</evidence>
<evidence type="ECO:0000259" key="14">
    <source>
        <dbReference type="Pfam" id="PF02163"/>
    </source>
</evidence>
<feature type="transmembrane region" description="Helical" evidence="13">
    <location>
        <begin position="122"/>
        <end position="142"/>
    </location>
</feature>
<sequence>MDIIIFYLAVLIFSVVIHEVSHGSAALMLGDSTAKNANRLTLNPLPHLDFMGSFLMPIFLLILTQGQGPIFGWAKPVPVNPYNLRNPRWDMAKVAMAGAGANFALALAFGLALRLAPIPAQLAVLFSGIVTLNLLLGIFNLAPIPPLDGSKVLFAFIPDRFFNFKLFLEQYGPMFLIFFIFFFGFIRIIFPIVSLAYYIIVGQPPLI</sequence>
<evidence type="ECO:0000256" key="9">
    <source>
        <dbReference type="ARBA" id="ARBA00022833"/>
    </source>
</evidence>
<dbReference type="Pfam" id="PF02163">
    <property type="entry name" value="Peptidase_M50"/>
    <property type="match status" value="1"/>
</dbReference>
<evidence type="ECO:0000256" key="4">
    <source>
        <dbReference type="ARBA" id="ARBA00022475"/>
    </source>
</evidence>
<evidence type="ECO:0000313" key="15">
    <source>
        <dbReference type="EMBL" id="OHA75360.1"/>
    </source>
</evidence>
<dbReference type="PANTHER" id="PTHR35864:SF1">
    <property type="entry name" value="ZINC METALLOPROTEASE YWHC-RELATED"/>
    <property type="match status" value="1"/>
</dbReference>
<keyword evidence="5" id="KW-0645">Protease</keyword>
<evidence type="ECO:0000313" key="16">
    <source>
        <dbReference type="Proteomes" id="UP000177081"/>
    </source>
</evidence>
<dbReference type="AlphaFoldDB" id="A0A1G2RR71"/>
<dbReference type="EMBL" id="MHUI01000015">
    <property type="protein sequence ID" value="OHA75360.1"/>
    <property type="molecule type" value="Genomic_DNA"/>
</dbReference>
<keyword evidence="7" id="KW-0479">Metal-binding</keyword>
<dbReference type="PANTHER" id="PTHR35864">
    <property type="entry name" value="ZINC METALLOPROTEASE MJ0611-RELATED"/>
    <property type="match status" value="1"/>
</dbReference>
<keyword evidence="4" id="KW-1003">Cell membrane</keyword>
<comment type="caution">
    <text evidence="15">The sequence shown here is derived from an EMBL/GenBank/DDBJ whole genome shotgun (WGS) entry which is preliminary data.</text>
</comment>
<name>A0A1G2RR71_9BACT</name>